<protein>
    <submittedName>
        <fullName evidence="2">Uncharacterized protein</fullName>
    </submittedName>
</protein>
<organism evidence="2">
    <name type="scientific">Steinernema carpocapsae</name>
    <name type="common">Entomopathogenic nematode</name>
    <dbReference type="NCBI Taxonomy" id="34508"/>
    <lineage>
        <taxon>Eukaryota</taxon>
        <taxon>Metazoa</taxon>
        <taxon>Ecdysozoa</taxon>
        <taxon>Nematoda</taxon>
        <taxon>Chromadorea</taxon>
        <taxon>Rhabditida</taxon>
        <taxon>Tylenchina</taxon>
        <taxon>Panagrolaimomorpha</taxon>
        <taxon>Strongyloidoidea</taxon>
        <taxon>Steinernematidae</taxon>
        <taxon>Steinernema</taxon>
    </lineage>
</organism>
<feature type="compositionally biased region" description="Low complexity" evidence="1">
    <location>
        <begin position="347"/>
        <end position="359"/>
    </location>
</feature>
<feature type="compositionally biased region" description="Low complexity" evidence="1">
    <location>
        <begin position="88"/>
        <end position="102"/>
    </location>
</feature>
<feature type="compositionally biased region" description="Basic and acidic residues" evidence="1">
    <location>
        <begin position="294"/>
        <end position="303"/>
    </location>
</feature>
<reference evidence="2" key="2">
    <citation type="journal article" date="2015" name="Genome Biol.">
        <title>Comparative genomics of Steinernema reveals deeply conserved gene regulatory networks.</title>
        <authorList>
            <person name="Dillman A.R."/>
            <person name="Macchietto M."/>
            <person name="Porter C.F."/>
            <person name="Rogers A."/>
            <person name="Williams B."/>
            <person name="Antoshechkin I."/>
            <person name="Lee M.M."/>
            <person name="Goodwin Z."/>
            <person name="Lu X."/>
            <person name="Lewis E.E."/>
            <person name="Goodrich-Blair H."/>
            <person name="Stock S.P."/>
            <person name="Adams B.J."/>
            <person name="Sternberg P.W."/>
            <person name="Mortazavi A."/>
        </authorList>
    </citation>
    <scope>NUCLEOTIDE SEQUENCE [LARGE SCALE GENOMIC DNA]</scope>
    <source>
        <strain evidence="2">ALL</strain>
    </source>
</reference>
<feature type="compositionally biased region" description="Low complexity" evidence="1">
    <location>
        <begin position="281"/>
        <end position="293"/>
    </location>
</feature>
<evidence type="ECO:0000313" key="2">
    <source>
        <dbReference type="EMBL" id="TKR81229.1"/>
    </source>
</evidence>
<proteinExistence type="predicted"/>
<reference evidence="2" key="1">
    <citation type="submission" date="2013-11" db="EMBL/GenBank/DDBJ databases">
        <authorList>
            <person name="Sternberg P."/>
            <person name="Dillman A."/>
            <person name="Macchietto M."/>
        </authorList>
    </citation>
    <scope>NUCLEOTIDE SEQUENCE</scope>
    <source>
        <strain evidence="2">ALL</strain>
    </source>
</reference>
<gene>
    <name evidence="2" type="ORF">L596_015137</name>
</gene>
<reference evidence="2" key="3">
    <citation type="journal article" date="2019" name="G3 (Bethesda)">
        <title>Hybrid Assembly of the Genome of the Entomopathogenic Nematode Steinernema carpocapsae Identifies the X-Chromosome.</title>
        <authorList>
            <person name="Serra L."/>
            <person name="Macchietto M."/>
            <person name="Macias-Munoz A."/>
            <person name="McGill C.J."/>
            <person name="Rodriguez I.M."/>
            <person name="Rodriguez B."/>
            <person name="Murad R."/>
            <person name="Mortazavi A."/>
        </authorList>
    </citation>
    <scope>NUCLEOTIDE SEQUENCE</scope>
    <source>
        <strain evidence="2">ALL</strain>
    </source>
</reference>
<dbReference type="AlphaFoldDB" id="A0A4U5NE32"/>
<feature type="region of interest" description="Disordered" evidence="1">
    <location>
        <begin position="281"/>
        <end position="303"/>
    </location>
</feature>
<comment type="caution">
    <text evidence="2">The sequence shown here is derived from an EMBL/GenBank/DDBJ whole genome shotgun (WGS) entry which is preliminary data.</text>
</comment>
<name>A0A4U5NE32_STECR</name>
<sequence length="435" mass="48733">MFYLVSFRLDDMKKVATMICKRRTRIRAQGYRVSAQKGEEKTFYFGFCSPTSLKESSSLNRKVSDRKLFLSQMKNEEFAERSKPNVISLSSTDSSSSDCSNSQPDEESPSAIRYESVILKTICEPDGQIGARILSLGKQRLEIALRENVDEVVRRKNLLTSNYMTELPHSNLSDPFFFKSHAVIIDRSDPSIAYAIKTVDDPQNGIFAAFQAKLKAVAGMVPDSQQIVFRQIKIDCSAGRPSSGNTIWSNVTTHYRTGSAYCYVQDRECGTCSLWRLELDTPSTSESEATTPTHESREAADHPIIEVHSTMDGTDLRRTSLSKDYRTLVRIDSNGNVTPEHHQRVPSVSASRGSSSSHSNYDEISLEPYPHETSPCETFRWVPLGTSQDVIGENIVLRLEESTGLCCVRSTKQSGREDSRHCFILFPSQAPTAVF</sequence>
<feature type="region of interest" description="Disordered" evidence="1">
    <location>
        <begin position="81"/>
        <end position="110"/>
    </location>
</feature>
<accession>A0A4U5NE32</accession>
<evidence type="ECO:0000256" key="1">
    <source>
        <dbReference type="SAM" id="MobiDB-lite"/>
    </source>
</evidence>
<dbReference type="EMBL" id="AZBU02000004">
    <property type="protein sequence ID" value="TKR81229.1"/>
    <property type="molecule type" value="Genomic_DNA"/>
</dbReference>
<feature type="region of interest" description="Disordered" evidence="1">
    <location>
        <begin position="332"/>
        <end position="368"/>
    </location>
</feature>
<dbReference type="OrthoDB" id="5847180at2759"/>